<evidence type="ECO:0000313" key="9">
    <source>
        <dbReference type="Proteomes" id="UP000580344"/>
    </source>
</evidence>
<dbReference type="Gene3D" id="1.10.443.10">
    <property type="entry name" value="Intergrase catalytic core"/>
    <property type="match status" value="1"/>
</dbReference>
<comment type="caution">
    <text evidence="8">The sequence shown here is derived from an EMBL/GenBank/DDBJ whole genome shotgun (WGS) entry which is preliminary data.</text>
</comment>
<dbReference type="PROSITE" id="PS51898">
    <property type="entry name" value="TYR_RECOMBINASE"/>
    <property type="match status" value="1"/>
</dbReference>
<evidence type="ECO:0000256" key="5">
    <source>
        <dbReference type="PROSITE-ProRule" id="PRU01248"/>
    </source>
</evidence>
<name>A0ABX1WMP1_9FLAO</name>
<dbReference type="Gene3D" id="1.10.150.130">
    <property type="match status" value="1"/>
</dbReference>
<dbReference type="InterPro" id="IPR002104">
    <property type="entry name" value="Integrase_catalytic"/>
</dbReference>
<dbReference type="InterPro" id="IPR044068">
    <property type="entry name" value="CB"/>
</dbReference>
<dbReference type="PROSITE" id="PS51900">
    <property type="entry name" value="CB"/>
    <property type="match status" value="1"/>
</dbReference>
<sequence length="362" mass="42300">MDANNIVKFNYLNYQFSQGIHKEKKVIWIHFPYNAVLISQLKNVVNVNWSQSVRKWYVADTQQSRKLFNLPVKHSAKSSLTQVASINQIELKRYTDQLKLKGYSVNTIKTYTTEFIQLLKLLKTYPVYDLSTEKLRGYFLYCIDTLKLSENLIHSRMNAVKFYFEQVLYRERFFMDIPRPKKPSILPKAISTHDIKKMLKTIENKKHLLLLKMCYGMGLRVSELVHLKVTDIDSKRMQVLICAGKGKKDRYAVLPESVLEELRAYYKEYRPKTYLFEGQSGAQYSVRSVQQVFKNAMKKANINKKVGVHSLRHSYATHLIEQGTDIRFVQDLLGHKDIKTTMIYTGLTDAAKRKIISPLDHL</sequence>
<dbReference type="PANTHER" id="PTHR30349">
    <property type="entry name" value="PHAGE INTEGRASE-RELATED"/>
    <property type="match status" value="1"/>
</dbReference>
<evidence type="ECO:0000259" key="6">
    <source>
        <dbReference type="PROSITE" id="PS51898"/>
    </source>
</evidence>
<feature type="domain" description="Tyr recombinase" evidence="6">
    <location>
        <begin position="185"/>
        <end position="357"/>
    </location>
</feature>
<proteinExistence type="inferred from homology"/>
<dbReference type="Proteomes" id="UP000580344">
    <property type="component" value="Unassembled WGS sequence"/>
</dbReference>
<keyword evidence="3 5" id="KW-0238">DNA-binding</keyword>
<organism evidence="8 9">
    <name type="scientific">Empedobacter stercoris</name>
    <dbReference type="NCBI Taxonomy" id="1628248"/>
    <lineage>
        <taxon>Bacteria</taxon>
        <taxon>Pseudomonadati</taxon>
        <taxon>Bacteroidota</taxon>
        <taxon>Flavobacteriia</taxon>
        <taxon>Flavobacteriales</taxon>
        <taxon>Weeksellaceae</taxon>
        <taxon>Empedobacter</taxon>
    </lineage>
</organism>
<dbReference type="InterPro" id="IPR010998">
    <property type="entry name" value="Integrase_recombinase_N"/>
</dbReference>
<evidence type="ECO:0000256" key="4">
    <source>
        <dbReference type="ARBA" id="ARBA00023172"/>
    </source>
</evidence>
<dbReference type="Pfam" id="PF00589">
    <property type="entry name" value="Phage_integrase"/>
    <property type="match status" value="1"/>
</dbReference>
<reference evidence="8 9" key="1">
    <citation type="submission" date="2020-05" db="EMBL/GenBank/DDBJ databases">
        <title>Tigecycline resistant gene in Empedobacter stercoris.</title>
        <authorList>
            <person name="Chen Y."/>
            <person name="Cheng Y."/>
            <person name="Zhou K."/>
        </authorList>
    </citation>
    <scope>NUCLEOTIDE SEQUENCE [LARGE SCALE GENOMIC DNA]</scope>
    <source>
        <strain evidence="8 9">ES202</strain>
    </source>
</reference>
<keyword evidence="4" id="KW-0233">DNA recombination</keyword>
<keyword evidence="9" id="KW-1185">Reference proteome</keyword>
<evidence type="ECO:0000259" key="7">
    <source>
        <dbReference type="PROSITE" id="PS51900"/>
    </source>
</evidence>
<evidence type="ECO:0000313" key="8">
    <source>
        <dbReference type="EMBL" id="NOJ75909.1"/>
    </source>
</evidence>
<evidence type="ECO:0000256" key="2">
    <source>
        <dbReference type="ARBA" id="ARBA00022908"/>
    </source>
</evidence>
<evidence type="ECO:0000256" key="1">
    <source>
        <dbReference type="ARBA" id="ARBA00008857"/>
    </source>
</evidence>
<comment type="similarity">
    <text evidence="1">Belongs to the 'phage' integrase family.</text>
</comment>
<dbReference type="SUPFAM" id="SSF56349">
    <property type="entry name" value="DNA breaking-rejoining enzymes"/>
    <property type="match status" value="1"/>
</dbReference>
<evidence type="ECO:0000256" key="3">
    <source>
        <dbReference type="ARBA" id="ARBA00023125"/>
    </source>
</evidence>
<accession>A0ABX1WMP1</accession>
<dbReference type="PANTHER" id="PTHR30349:SF64">
    <property type="entry name" value="PROPHAGE INTEGRASE INTD-RELATED"/>
    <property type="match status" value="1"/>
</dbReference>
<dbReference type="Pfam" id="PF13495">
    <property type="entry name" value="Phage_int_SAM_4"/>
    <property type="match status" value="1"/>
</dbReference>
<gene>
    <name evidence="8" type="ORF">HMH06_08715</name>
</gene>
<dbReference type="InterPro" id="IPR050090">
    <property type="entry name" value="Tyrosine_recombinase_XerCD"/>
</dbReference>
<protein>
    <submittedName>
        <fullName evidence="8">Tyrosine-type recombinase/integrase</fullName>
    </submittedName>
</protein>
<dbReference type="RefSeq" id="WP_171623205.1">
    <property type="nucleotide sequence ID" value="NZ_JABFOQ010000018.1"/>
</dbReference>
<feature type="domain" description="Core-binding (CB)" evidence="7">
    <location>
        <begin position="81"/>
        <end position="168"/>
    </location>
</feature>
<dbReference type="InterPro" id="IPR013762">
    <property type="entry name" value="Integrase-like_cat_sf"/>
</dbReference>
<dbReference type="InterPro" id="IPR011010">
    <property type="entry name" value="DNA_brk_join_enz"/>
</dbReference>
<dbReference type="InterPro" id="IPR004107">
    <property type="entry name" value="Integrase_SAM-like_N"/>
</dbReference>
<dbReference type="EMBL" id="JABFOQ010000018">
    <property type="protein sequence ID" value="NOJ75909.1"/>
    <property type="molecule type" value="Genomic_DNA"/>
</dbReference>
<keyword evidence="2" id="KW-0229">DNA integration</keyword>